<organism evidence="1 2">
    <name type="scientific">Dechloromonas denitrificans</name>
    <dbReference type="NCBI Taxonomy" id="281362"/>
    <lineage>
        <taxon>Bacteria</taxon>
        <taxon>Pseudomonadati</taxon>
        <taxon>Pseudomonadota</taxon>
        <taxon>Betaproteobacteria</taxon>
        <taxon>Rhodocyclales</taxon>
        <taxon>Azonexaceae</taxon>
        <taxon>Dechloromonas</taxon>
    </lineage>
</organism>
<reference evidence="1 2" key="1">
    <citation type="submission" date="2015-12" db="EMBL/GenBank/DDBJ databases">
        <title>Nitrous oxide reduction kinetics distinguish bacteria harboring typical versus atypical NosZ.</title>
        <authorList>
            <person name="Yoon S."/>
            <person name="Nissen S."/>
            <person name="Park D."/>
            <person name="Sanford R.A."/>
            <person name="Loeffler F.E."/>
        </authorList>
    </citation>
    <scope>NUCLEOTIDE SEQUENCE [LARGE SCALE GENOMIC DNA]</scope>
    <source>
        <strain evidence="1 2">ATCC BAA-841</strain>
    </source>
</reference>
<dbReference type="Proteomes" id="UP000070186">
    <property type="component" value="Unassembled WGS sequence"/>
</dbReference>
<dbReference type="AlphaFoldDB" id="A0A133XDS6"/>
<evidence type="ECO:0008006" key="3">
    <source>
        <dbReference type="Google" id="ProtNLM"/>
    </source>
</evidence>
<dbReference type="EMBL" id="LODL01000040">
    <property type="protein sequence ID" value="KXB29090.1"/>
    <property type="molecule type" value="Genomic_DNA"/>
</dbReference>
<sequence length="92" mass="10314">MSHKHAHLMRSIFQDPPSANIHWREVESLLNHLGAEIEPSHGARFKITLNKVEAFLHHPHNSSTCSRTDIKALREVLAHAGVTLSSYEAGEN</sequence>
<dbReference type="RefSeq" id="WP_066887370.1">
    <property type="nucleotide sequence ID" value="NZ_LODL01000040.1"/>
</dbReference>
<comment type="caution">
    <text evidence="1">The sequence shown here is derived from an EMBL/GenBank/DDBJ whole genome shotgun (WGS) entry which is preliminary data.</text>
</comment>
<name>A0A133XDS6_9RHOO</name>
<dbReference type="STRING" id="281362.AT959_19965"/>
<protein>
    <recommendedName>
        <fullName evidence="3">Type II toxin-antitoxin system HicA family toxin</fullName>
    </recommendedName>
</protein>
<keyword evidence="2" id="KW-1185">Reference proteome</keyword>
<dbReference type="GO" id="GO:0003729">
    <property type="term" value="F:mRNA binding"/>
    <property type="evidence" value="ECO:0007669"/>
    <property type="project" value="InterPro"/>
</dbReference>
<accession>A0A133XDS6</accession>
<proteinExistence type="predicted"/>
<gene>
    <name evidence="1" type="ORF">AT959_19965</name>
</gene>
<evidence type="ECO:0000313" key="1">
    <source>
        <dbReference type="EMBL" id="KXB29090.1"/>
    </source>
</evidence>
<evidence type="ECO:0000313" key="2">
    <source>
        <dbReference type="Proteomes" id="UP000070186"/>
    </source>
</evidence>